<evidence type="ECO:0000313" key="3">
    <source>
        <dbReference type="Proteomes" id="UP000887116"/>
    </source>
</evidence>
<evidence type="ECO:0000256" key="1">
    <source>
        <dbReference type="SAM" id="MobiDB-lite"/>
    </source>
</evidence>
<dbReference type="OrthoDB" id="10337009at2759"/>
<protein>
    <submittedName>
        <fullName evidence="2">Uncharacterized protein</fullName>
    </submittedName>
</protein>
<name>A0A8X6FQX8_TRICU</name>
<dbReference type="EMBL" id="BMAO01003259">
    <property type="protein sequence ID" value="GFQ86711.1"/>
    <property type="molecule type" value="Genomic_DNA"/>
</dbReference>
<gene>
    <name evidence="2" type="ORF">TNCT_127101</name>
</gene>
<proteinExistence type="predicted"/>
<comment type="caution">
    <text evidence="2">The sequence shown here is derived from an EMBL/GenBank/DDBJ whole genome shotgun (WGS) entry which is preliminary data.</text>
</comment>
<accession>A0A8X6FQX8</accession>
<organism evidence="2 3">
    <name type="scientific">Trichonephila clavata</name>
    <name type="common">Joro spider</name>
    <name type="synonym">Nephila clavata</name>
    <dbReference type="NCBI Taxonomy" id="2740835"/>
    <lineage>
        <taxon>Eukaryota</taxon>
        <taxon>Metazoa</taxon>
        <taxon>Ecdysozoa</taxon>
        <taxon>Arthropoda</taxon>
        <taxon>Chelicerata</taxon>
        <taxon>Arachnida</taxon>
        <taxon>Araneae</taxon>
        <taxon>Araneomorphae</taxon>
        <taxon>Entelegynae</taxon>
        <taxon>Araneoidea</taxon>
        <taxon>Nephilidae</taxon>
        <taxon>Trichonephila</taxon>
    </lineage>
</organism>
<feature type="region of interest" description="Disordered" evidence="1">
    <location>
        <begin position="1"/>
        <end position="26"/>
    </location>
</feature>
<reference evidence="2" key="1">
    <citation type="submission" date="2020-07" db="EMBL/GenBank/DDBJ databases">
        <title>Multicomponent nature underlies the extraordinary mechanical properties of spider dragline silk.</title>
        <authorList>
            <person name="Kono N."/>
            <person name="Nakamura H."/>
            <person name="Mori M."/>
            <person name="Yoshida Y."/>
            <person name="Ohtoshi R."/>
            <person name="Malay A.D."/>
            <person name="Moran D.A.P."/>
            <person name="Tomita M."/>
            <person name="Numata K."/>
            <person name="Arakawa K."/>
        </authorList>
    </citation>
    <scope>NUCLEOTIDE SEQUENCE</scope>
</reference>
<keyword evidence="3" id="KW-1185">Reference proteome</keyword>
<evidence type="ECO:0000313" key="2">
    <source>
        <dbReference type="EMBL" id="GFQ86711.1"/>
    </source>
</evidence>
<dbReference type="Proteomes" id="UP000887116">
    <property type="component" value="Unassembled WGS sequence"/>
</dbReference>
<sequence length="75" mass="7964">MLTKTSPRGPTWIAPSSPISVKERAGGMKCVRESSKFDSVVGVQDGPFADLQADTTTRIALSPEPVTSGCRTNQI</sequence>
<dbReference type="AlphaFoldDB" id="A0A8X6FQX8"/>